<dbReference type="EMBL" id="VTPC01007050">
    <property type="protein sequence ID" value="KAF2894394.1"/>
    <property type="molecule type" value="Genomic_DNA"/>
</dbReference>
<reference evidence="3" key="1">
    <citation type="submission" date="2019-08" db="EMBL/GenBank/DDBJ databases">
        <title>The genome of the North American firefly Photinus pyralis.</title>
        <authorList>
            <consortium name="Photinus pyralis genome working group"/>
            <person name="Fallon T.R."/>
            <person name="Sander Lower S.E."/>
            <person name="Weng J.-K."/>
        </authorList>
    </citation>
    <scope>NUCLEOTIDE SEQUENCE</scope>
    <source>
        <strain evidence="3">TRF0915ILg1</strain>
        <tissue evidence="3">Whole body</tissue>
    </source>
</reference>
<evidence type="ECO:0000313" key="3">
    <source>
        <dbReference type="EMBL" id="KAF2894394.1"/>
    </source>
</evidence>
<comment type="caution">
    <text evidence="3">The sequence shown here is derived from an EMBL/GenBank/DDBJ whole genome shotgun (WGS) entry which is preliminary data.</text>
</comment>
<dbReference type="InterPro" id="IPR012337">
    <property type="entry name" value="RNaseH-like_sf"/>
</dbReference>
<feature type="region of interest" description="Disordered" evidence="1">
    <location>
        <begin position="222"/>
        <end position="297"/>
    </location>
</feature>
<dbReference type="GO" id="GO:0003676">
    <property type="term" value="F:nucleic acid binding"/>
    <property type="evidence" value="ECO:0007669"/>
    <property type="project" value="InterPro"/>
</dbReference>
<dbReference type="PROSITE" id="PS50994">
    <property type="entry name" value="INTEGRASE"/>
    <property type="match status" value="1"/>
</dbReference>
<dbReference type="Pfam" id="PF00665">
    <property type="entry name" value="rve"/>
    <property type="match status" value="1"/>
</dbReference>
<dbReference type="InterPro" id="IPR001584">
    <property type="entry name" value="Integrase_cat-core"/>
</dbReference>
<feature type="compositionally biased region" description="Low complexity" evidence="1">
    <location>
        <begin position="269"/>
        <end position="290"/>
    </location>
</feature>
<feature type="compositionally biased region" description="Basic and acidic residues" evidence="1">
    <location>
        <begin position="222"/>
        <end position="238"/>
    </location>
</feature>
<organism evidence="3 4">
    <name type="scientific">Ignelater luminosus</name>
    <name type="common">Cucubano</name>
    <name type="synonym">Pyrophorus luminosus</name>
    <dbReference type="NCBI Taxonomy" id="2038154"/>
    <lineage>
        <taxon>Eukaryota</taxon>
        <taxon>Metazoa</taxon>
        <taxon>Ecdysozoa</taxon>
        <taxon>Arthropoda</taxon>
        <taxon>Hexapoda</taxon>
        <taxon>Insecta</taxon>
        <taxon>Pterygota</taxon>
        <taxon>Neoptera</taxon>
        <taxon>Endopterygota</taxon>
        <taxon>Coleoptera</taxon>
        <taxon>Polyphaga</taxon>
        <taxon>Elateriformia</taxon>
        <taxon>Elateroidea</taxon>
        <taxon>Elateridae</taxon>
        <taxon>Agrypninae</taxon>
        <taxon>Pyrophorini</taxon>
        <taxon>Ignelater</taxon>
    </lineage>
</organism>
<protein>
    <recommendedName>
        <fullName evidence="2">Integrase catalytic domain-containing protein</fullName>
    </recommendedName>
</protein>
<feature type="domain" description="Integrase catalytic" evidence="2">
    <location>
        <begin position="15"/>
        <end position="139"/>
    </location>
</feature>
<dbReference type="OrthoDB" id="6783237at2759"/>
<dbReference type="SUPFAM" id="SSF53098">
    <property type="entry name" value="Ribonuclease H-like"/>
    <property type="match status" value="1"/>
</dbReference>
<evidence type="ECO:0000259" key="2">
    <source>
        <dbReference type="PROSITE" id="PS50994"/>
    </source>
</evidence>
<dbReference type="InterPro" id="IPR050951">
    <property type="entry name" value="Retrovirus_Pol_polyprotein"/>
</dbReference>
<dbReference type="PANTHER" id="PTHR37984">
    <property type="entry name" value="PROTEIN CBG26694"/>
    <property type="match status" value="1"/>
</dbReference>
<gene>
    <name evidence="3" type="ORF">ILUMI_11780</name>
</gene>
<dbReference type="Proteomes" id="UP000801492">
    <property type="component" value="Unassembled WGS sequence"/>
</dbReference>
<accession>A0A8K0CXS7</accession>
<keyword evidence="4" id="KW-1185">Reference proteome</keyword>
<dbReference type="GO" id="GO:0015074">
    <property type="term" value="P:DNA integration"/>
    <property type="evidence" value="ECO:0007669"/>
    <property type="project" value="InterPro"/>
</dbReference>
<sequence>MHWSLNREPWDIVSTDLVTCRALRKATAATVTQAFYEEVITSFGTPQVVITDNGTQYDSRVFTKLLRDFGIEHQFTPPYTPQTNPVKRVNRTLKTIIAQFCGQNHRRWDSLLSDLAMTLNSSIQESTGFSPAFLKFGQGILLPKAFHREHEPSPGIQQAGPLLQSPTPRLEAKNTREAGSKIFRPVLSPPNSLSRGLFRKDPSGETVTPVHVRDFKPYYHFSHAEPRTDTPPAERADHSSPAGRSTSTHGDGAANLSRARQPLRRSETTTDAPTRVPTRPAPPSRAQAPQEPTPRPSMIVLSEATPYTDTFDQLQLQIENTSEDSESESEHITEFEENYYETISNAENILEKLSSHDNLPAKPSSAVSCHEVLVPGPVAAYLLETIDQRNQKSREEHFTAKVFVSTAIFCRLSKGSHSLNSCERFKQFGLKKRSEKAKELKICYNCTCRVTSQVNANQGSTVREAKQTIVNFSAFGSNQTTVLRSTALVRILDSDGNSHPARALLDSGSMSNSSQNNCATGFIERDVYSSSRPLCPLSTDRDYVDPFTPAHFLIGRSLVSVPDPDVSTVSKNRLTQFQRTRSKSLVNRGSFHEGDLVLLKTDNQPPLVWKLEQVIALHLGVKWRQSKPPVASSSIARPLNEVGSRTASLLSVPCSQDNASKAGRKRQNYTSFNTINRMYIVRLTTLPRNKEKPSTSQQPRRYNLRTLIAILPSDRIPSDVYKNWPKPLQKMSIRGDEYIYLTELGLVRREELTKTSVCRKLRSRLLELYDSTNTDDSDGAQKRNIEMIGLTSHTSTDTEDAQTISDDPKPLAGMVTIRADTVPLRSVMVSSWRNANKQKTPIPYSPMYTLIANRISDPAASGALGTLARGPTIRGATSAISLAKSISVSNSSVMEVTPMVRAAFMGLSLVGDNYTTNNLLWRYIRGCSPSNNRLFRISTDNNHYPRGKIIAMPLDLYTSFMIDKIGSPVAGDTTYTYTNADVLWTAIPVRSELVGQRGFIPYVASFLSSSYWDGKVNHLRAGEYHDLNGDKDCYGNFITMPTIKSTYIPGPIHALVVLVDDTVSATQNNLITSGNFIIPVYRGQSISNNNVGNLRDIWMNWWSNANVTNIPRDCNYAFNEICLQLAVENAFSIALSVVAELYASNRPRFKLDANDN</sequence>
<dbReference type="PANTHER" id="PTHR37984:SF5">
    <property type="entry name" value="PROTEIN NYNRIN-LIKE"/>
    <property type="match status" value="1"/>
</dbReference>
<dbReference type="InterPro" id="IPR036397">
    <property type="entry name" value="RNaseH_sf"/>
</dbReference>
<evidence type="ECO:0000256" key="1">
    <source>
        <dbReference type="SAM" id="MobiDB-lite"/>
    </source>
</evidence>
<dbReference type="AlphaFoldDB" id="A0A8K0CXS7"/>
<dbReference type="Gene3D" id="3.30.420.10">
    <property type="entry name" value="Ribonuclease H-like superfamily/Ribonuclease H"/>
    <property type="match status" value="1"/>
</dbReference>
<feature type="region of interest" description="Disordered" evidence="1">
    <location>
        <begin position="172"/>
        <end position="209"/>
    </location>
</feature>
<evidence type="ECO:0000313" key="4">
    <source>
        <dbReference type="Proteomes" id="UP000801492"/>
    </source>
</evidence>
<proteinExistence type="predicted"/>
<name>A0A8K0CXS7_IGNLU</name>